<dbReference type="Pfam" id="PF11033">
    <property type="entry name" value="ComJ"/>
    <property type="match status" value="1"/>
</dbReference>
<organism evidence="1">
    <name type="scientific">Leptolyngbya sp. NK1-12</name>
    <dbReference type="NCBI Taxonomy" id="2547451"/>
    <lineage>
        <taxon>Bacteria</taxon>
        <taxon>Bacillati</taxon>
        <taxon>Cyanobacteriota</taxon>
        <taxon>Cyanophyceae</taxon>
        <taxon>Leptolyngbyales</taxon>
        <taxon>Leptolyngbyaceae</taxon>
        <taxon>Leptolyngbya group</taxon>
        <taxon>Leptolyngbya</taxon>
    </lineage>
</organism>
<proteinExistence type="predicted"/>
<evidence type="ECO:0000313" key="1">
    <source>
        <dbReference type="EMBL" id="WNZ26896.1"/>
    </source>
</evidence>
<dbReference type="InterPro" id="IPR038691">
    <property type="entry name" value="ComJ_sf"/>
</dbReference>
<sequence>MKLLASFQLRALYNQVAVFDPSLEYPYNDWLPQHAAQGFTWRPGSVSFGTLTQSTESRLRCG</sequence>
<dbReference type="EMBL" id="CP053587">
    <property type="protein sequence ID" value="WNZ26896.1"/>
    <property type="molecule type" value="Genomic_DNA"/>
</dbReference>
<dbReference type="AlphaFoldDB" id="A0AA97AL11"/>
<name>A0AA97AL11_9CYAN</name>
<reference evidence="1" key="1">
    <citation type="submission" date="2020-05" db="EMBL/GenBank/DDBJ databases">
        <authorList>
            <person name="Zhu T."/>
            <person name="Keshari N."/>
            <person name="Lu X."/>
        </authorList>
    </citation>
    <scope>NUCLEOTIDE SEQUENCE</scope>
    <source>
        <strain evidence="1">NK1-12</strain>
    </source>
</reference>
<accession>A0AA97AL11</accession>
<protein>
    <submittedName>
        <fullName evidence="1">Uncharacterized protein</fullName>
    </submittedName>
</protein>
<dbReference type="Gene3D" id="2.60.34.30">
    <property type="entry name" value="Competence, DNA-entry nuclease inhibitor, ComJ"/>
    <property type="match status" value="1"/>
</dbReference>
<dbReference type="InterPro" id="IPR020354">
    <property type="entry name" value="Competence_nuclease_inhibitor"/>
</dbReference>
<gene>
    <name evidence="1" type="ORF">HJG54_28635</name>
</gene>
<dbReference type="RefSeq" id="WP_420717423.1">
    <property type="nucleotide sequence ID" value="NZ_CP053587.1"/>
</dbReference>